<dbReference type="PANTHER" id="PTHR39203:SF1">
    <property type="entry name" value="CYTOPLASMIC PROTEIN"/>
    <property type="match status" value="1"/>
</dbReference>
<proteinExistence type="predicted"/>
<dbReference type="CDD" id="cd06553">
    <property type="entry name" value="ASCH_Ef3133_like"/>
    <property type="match status" value="1"/>
</dbReference>
<accession>A0A9D1NE45</accession>
<dbReference type="InterPro" id="IPR015947">
    <property type="entry name" value="PUA-like_sf"/>
</dbReference>
<reference evidence="2" key="2">
    <citation type="journal article" date="2021" name="PeerJ">
        <title>Extensive microbial diversity within the chicken gut microbiome revealed by metagenomics and culture.</title>
        <authorList>
            <person name="Gilroy R."/>
            <person name="Ravi A."/>
            <person name="Getino M."/>
            <person name="Pursley I."/>
            <person name="Horton D.L."/>
            <person name="Alikhan N.F."/>
            <person name="Baker D."/>
            <person name="Gharbi K."/>
            <person name="Hall N."/>
            <person name="Watson M."/>
            <person name="Adriaenssens E.M."/>
            <person name="Foster-Nyarko E."/>
            <person name="Jarju S."/>
            <person name="Secka A."/>
            <person name="Antonio M."/>
            <person name="Oren A."/>
            <person name="Chaudhuri R.R."/>
            <person name="La Ragione R."/>
            <person name="Hildebrand F."/>
            <person name="Pallen M.J."/>
        </authorList>
    </citation>
    <scope>NUCLEOTIDE SEQUENCE</scope>
    <source>
        <strain evidence="2">CHK186-9395</strain>
    </source>
</reference>
<reference evidence="2" key="1">
    <citation type="submission" date="2020-10" db="EMBL/GenBank/DDBJ databases">
        <authorList>
            <person name="Gilroy R."/>
        </authorList>
    </citation>
    <scope>NUCLEOTIDE SEQUENCE</scope>
    <source>
        <strain evidence="2">CHK186-9395</strain>
    </source>
</reference>
<sequence>MNFNCLIPELRVFDIEKSKNFYTKILGFNVAYSRKDFAMLVLGNCQIMLQQLTLPSRKGSWNVSEDMVYPLGRGINFQIILPDISKVYYSLKKFKVKIFIDLLVSDYQENDITNHVLEFLVQDPDGYLLRFQQDIEDWHFGNDKETADKLFDLVIKGEKTATSSLFLNDTKIYEGFSILTNWDKTERIIIYTSKTYITTFNKITKEHAKREGEGDKSLETWKKIHKRFFSEELEKQNLKFEENCKILCEEFDILRNSYETGIVKK</sequence>
<dbReference type="SUPFAM" id="SSF88697">
    <property type="entry name" value="PUA domain-like"/>
    <property type="match status" value="1"/>
</dbReference>
<dbReference type="Proteomes" id="UP000886861">
    <property type="component" value="Unassembled WGS sequence"/>
</dbReference>
<gene>
    <name evidence="2" type="ORF">IAA62_01135</name>
</gene>
<dbReference type="Pfam" id="PF22677">
    <property type="entry name" value="Ble-like_N"/>
    <property type="match status" value="1"/>
</dbReference>
<evidence type="ECO:0000313" key="3">
    <source>
        <dbReference type="Proteomes" id="UP000886861"/>
    </source>
</evidence>
<dbReference type="Pfam" id="PF04266">
    <property type="entry name" value="ASCH"/>
    <property type="match status" value="1"/>
</dbReference>
<dbReference type="InterPro" id="IPR009326">
    <property type="entry name" value="DUF984"/>
</dbReference>
<dbReference type="SMART" id="SM01022">
    <property type="entry name" value="ASCH"/>
    <property type="match status" value="1"/>
</dbReference>
<organism evidence="2 3">
    <name type="scientific">Candidatus Caccopulliclostridium gallistercoris</name>
    <dbReference type="NCBI Taxonomy" id="2840719"/>
    <lineage>
        <taxon>Bacteria</taxon>
        <taxon>Bacillati</taxon>
        <taxon>Bacillota</taxon>
        <taxon>Clostridia</taxon>
        <taxon>Candidatus Caccopulliclostridium</taxon>
    </lineage>
</organism>
<protein>
    <submittedName>
        <fullName evidence="2">ASCH domain-containing protein</fullName>
    </submittedName>
</protein>
<dbReference type="Gene3D" id="3.10.180.10">
    <property type="entry name" value="2,3-Dihydroxybiphenyl 1,2-Dioxygenase, domain 1"/>
    <property type="match status" value="1"/>
</dbReference>
<evidence type="ECO:0000259" key="1">
    <source>
        <dbReference type="PROSITE" id="PS51819"/>
    </source>
</evidence>
<name>A0A9D1NE45_9FIRM</name>
<dbReference type="InterPro" id="IPR053863">
    <property type="entry name" value="Glyoxy/Ble-like_N"/>
</dbReference>
<dbReference type="EMBL" id="DVOJ01000005">
    <property type="protein sequence ID" value="HIV01145.1"/>
    <property type="molecule type" value="Genomic_DNA"/>
</dbReference>
<dbReference type="InterPro" id="IPR029068">
    <property type="entry name" value="Glyas_Bleomycin-R_OHBP_Dase"/>
</dbReference>
<evidence type="ECO:0000313" key="2">
    <source>
        <dbReference type="EMBL" id="HIV01145.1"/>
    </source>
</evidence>
<dbReference type="PANTHER" id="PTHR39203">
    <property type="entry name" value="CYTOPLASMIC PROTEIN-RELATED"/>
    <property type="match status" value="1"/>
</dbReference>
<dbReference type="AlphaFoldDB" id="A0A9D1NE45"/>
<feature type="domain" description="VOC" evidence="1">
    <location>
        <begin position="2"/>
        <end position="134"/>
    </location>
</feature>
<comment type="caution">
    <text evidence="2">The sequence shown here is derived from an EMBL/GenBank/DDBJ whole genome shotgun (WGS) entry which is preliminary data.</text>
</comment>
<dbReference type="SUPFAM" id="SSF54593">
    <property type="entry name" value="Glyoxalase/Bleomycin resistance protein/Dihydroxybiphenyl dioxygenase"/>
    <property type="match status" value="1"/>
</dbReference>
<dbReference type="InterPro" id="IPR007374">
    <property type="entry name" value="ASCH_domain"/>
</dbReference>
<dbReference type="InterPro" id="IPR037523">
    <property type="entry name" value="VOC_core"/>
</dbReference>
<dbReference type="Gene3D" id="3.10.400.10">
    <property type="entry name" value="Sulfate adenylyltransferase"/>
    <property type="match status" value="1"/>
</dbReference>
<dbReference type="PROSITE" id="PS51819">
    <property type="entry name" value="VOC"/>
    <property type="match status" value="1"/>
</dbReference>